<keyword evidence="1" id="KW-0732">Signal</keyword>
<sequence length="133" mass="14442">MIKHFRLLLLCGGLALGGLLPASAVAAQPAALTQVLRGGPFDNEYDHGFYDGEEDAKANKCNYANNPGGYEQWYYEARQWAWYYMQNATSAEMYDFWFGYYSGLESGYYTQVVCGSPGPGGGGPIDNPGPVGG</sequence>
<name>A0A431TZA4_9BACT</name>
<evidence type="ECO:0000256" key="1">
    <source>
        <dbReference type="SAM" id="SignalP"/>
    </source>
</evidence>
<keyword evidence="3" id="KW-1185">Reference proteome</keyword>
<dbReference type="EMBL" id="RXOF01000011">
    <property type="protein sequence ID" value="RTQ47765.1"/>
    <property type="molecule type" value="Genomic_DNA"/>
</dbReference>
<organism evidence="2 3">
    <name type="scientific">Hymenobacter gummosus</name>
    <dbReference type="NCBI Taxonomy" id="1776032"/>
    <lineage>
        <taxon>Bacteria</taxon>
        <taxon>Pseudomonadati</taxon>
        <taxon>Bacteroidota</taxon>
        <taxon>Cytophagia</taxon>
        <taxon>Cytophagales</taxon>
        <taxon>Hymenobacteraceae</taxon>
        <taxon>Hymenobacter</taxon>
    </lineage>
</organism>
<evidence type="ECO:0000313" key="3">
    <source>
        <dbReference type="Proteomes" id="UP000282184"/>
    </source>
</evidence>
<accession>A0A431TZA4</accession>
<comment type="caution">
    <text evidence="2">The sequence shown here is derived from an EMBL/GenBank/DDBJ whole genome shotgun (WGS) entry which is preliminary data.</text>
</comment>
<evidence type="ECO:0000313" key="2">
    <source>
        <dbReference type="EMBL" id="RTQ47765.1"/>
    </source>
</evidence>
<reference evidence="2 3" key="1">
    <citation type="submission" date="2018-12" db="EMBL/GenBank/DDBJ databases">
        <title>Hymenobacter gummosus sp. nov., isolated from a spring.</title>
        <authorList>
            <person name="Nie L."/>
        </authorList>
    </citation>
    <scope>NUCLEOTIDE SEQUENCE [LARGE SCALE GENOMIC DNA]</scope>
    <source>
        <strain evidence="2 3">KCTC 52166</strain>
    </source>
</reference>
<feature type="chain" id="PRO_5019051173" evidence="1">
    <location>
        <begin position="27"/>
        <end position="133"/>
    </location>
</feature>
<dbReference type="RefSeq" id="WP_126694523.1">
    <property type="nucleotide sequence ID" value="NZ_RXOF01000011.1"/>
</dbReference>
<protein>
    <submittedName>
        <fullName evidence="2">Uncharacterized protein</fullName>
    </submittedName>
</protein>
<proteinExistence type="predicted"/>
<gene>
    <name evidence="2" type="ORF">EJV47_17750</name>
</gene>
<dbReference type="AlphaFoldDB" id="A0A431TZA4"/>
<feature type="signal peptide" evidence="1">
    <location>
        <begin position="1"/>
        <end position="26"/>
    </location>
</feature>
<dbReference type="Proteomes" id="UP000282184">
    <property type="component" value="Unassembled WGS sequence"/>
</dbReference>